<gene>
    <name evidence="2" type="ORF">MYAER_3115</name>
</gene>
<evidence type="ECO:0000256" key="1">
    <source>
        <dbReference type="SAM" id="SignalP"/>
    </source>
</evidence>
<organism evidence="2 3">
    <name type="scientific">Microcystis aeruginosa NIES-2549</name>
    <dbReference type="NCBI Taxonomy" id="1641812"/>
    <lineage>
        <taxon>Bacteria</taxon>
        <taxon>Bacillati</taxon>
        <taxon>Cyanobacteriota</taxon>
        <taxon>Cyanophyceae</taxon>
        <taxon>Oscillatoriophycideae</taxon>
        <taxon>Chroococcales</taxon>
        <taxon>Microcystaceae</taxon>
        <taxon>Microcystis</taxon>
    </lineage>
</organism>
<dbReference type="Proteomes" id="UP000034103">
    <property type="component" value="Chromosome"/>
</dbReference>
<sequence>MKNLQQTIRFTLLYLLLTARVLAAPPPTRINDCSNTFIQEITTRFDDDPDAEAVVVLTNGVVLFFYVKLDEVPALKTALPGDKVKLCLTKVPDNCPPGDERGKIYSVLNYRTQQYFKAMNSWHYCGGA</sequence>
<accession>A0A0F6RMD2</accession>
<dbReference type="HOGENOM" id="CLU_124843_0_0_3"/>
<dbReference type="PATRIC" id="fig|1641812.3.peg.3220"/>
<evidence type="ECO:0000313" key="3">
    <source>
        <dbReference type="Proteomes" id="UP000034103"/>
    </source>
</evidence>
<feature type="chain" id="PRO_5002509400" evidence="1">
    <location>
        <begin position="24"/>
        <end position="128"/>
    </location>
</feature>
<dbReference type="EMBL" id="CP011304">
    <property type="protein sequence ID" value="AKE65455.1"/>
    <property type="molecule type" value="Genomic_DNA"/>
</dbReference>
<dbReference type="RefSeq" id="WP_046662712.1">
    <property type="nucleotide sequence ID" value="NZ_CP011304.1"/>
</dbReference>
<protein>
    <submittedName>
        <fullName evidence="2">Uncharacterized protein</fullName>
    </submittedName>
</protein>
<evidence type="ECO:0000313" key="2">
    <source>
        <dbReference type="EMBL" id="AKE65455.1"/>
    </source>
</evidence>
<dbReference type="AlphaFoldDB" id="A0A0F6RMD2"/>
<keyword evidence="1" id="KW-0732">Signal</keyword>
<proteinExistence type="predicted"/>
<name>A0A0F6RMD2_MICAE</name>
<feature type="signal peptide" evidence="1">
    <location>
        <begin position="1"/>
        <end position="23"/>
    </location>
</feature>
<reference evidence="2 3" key="1">
    <citation type="journal article" date="2015" name="Genome Announc.">
        <title>Complete Genome Sequence of Microcystis aeruginosa NIES-2549, a Bloom-Forming Cyanobacterium from Lake Kasumigaura, Japan.</title>
        <authorList>
            <person name="Yamaguchi H."/>
            <person name="Suzuki S."/>
            <person name="Tanabe Y."/>
            <person name="Osana Y."/>
            <person name="Shimura Y."/>
            <person name="Ishida K."/>
            <person name="Kawachi M."/>
        </authorList>
    </citation>
    <scope>NUCLEOTIDE SEQUENCE [LARGE SCALE GENOMIC DNA]</scope>
    <source>
        <strain evidence="2 3">NIES-2549</strain>
    </source>
</reference>